<dbReference type="Proteomes" id="UP000007305">
    <property type="component" value="Chromosome 8"/>
</dbReference>
<protein>
    <recommendedName>
        <fullName evidence="1">protein-serine/threonine phosphatase</fullName>
        <ecNumber evidence="1">3.1.3.16</ecNumber>
    </recommendedName>
</protein>
<dbReference type="InterPro" id="IPR001932">
    <property type="entry name" value="PPM-type_phosphatase-like_dom"/>
</dbReference>
<reference evidence="8" key="2">
    <citation type="submission" date="2019-07" db="EMBL/GenBank/DDBJ databases">
        <authorList>
            <person name="Seetharam A."/>
            <person name="Woodhouse M."/>
            <person name="Cannon E."/>
        </authorList>
    </citation>
    <scope>NUCLEOTIDE SEQUENCE [LARGE SCALE GENOMIC DNA]</scope>
    <source>
        <strain evidence="8">cv. B73</strain>
    </source>
</reference>
<evidence type="ECO:0000259" key="7">
    <source>
        <dbReference type="Pfam" id="PF22241"/>
    </source>
</evidence>
<comment type="catalytic activity">
    <reaction evidence="2">
        <text>O-phospho-L-seryl-[protein] + H2O = L-seryl-[protein] + phosphate</text>
        <dbReference type="Rhea" id="RHEA:20629"/>
        <dbReference type="Rhea" id="RHEA-COMP:9863"/>
        <dbReference type="Rhea" id="RHEA-COMP:11604"/>
        <dbReference type="ChEBI" id="CHEBI:15377"/>
        <dbReference type="ChEBI" id="CHEBI:29999"/>
        <dbReference type="ChEBI" id="CHEBI:43474"/>
        <dbReference type="ChEBI" id="CHEBI:83421"/>
        <dbReference type="EC" id="3.1.3.16"/>
    </reaction>
</comment>
<dbReference type="PANTHER" id="PTHR47384">
    <property type="entry name" value="E3 UBIQUITIN-PROTEIN LIGASE CCNB1IP1 HOMOLOG"/>
    <property type="match status" value="1"/>
</dbReference>
<evidence type="ECO:0000313" key="9">
    <source>
        <dbReference type="Proteomes" id="UP000007305"/>
    </source>
</evidence>
<dbReference type="InterPro" id="IPR054559">
    <property type="entry name" value="PSMD12-CSN4-like_N"/>
</dbReference>
<evidence type="ECO:0000256" key="2">
    <source>
        <dbReference type="ARBA" id="ARBA00047761"/>
    </source>
</evidence>
<dbReference type="Gene3D" id="3.40.50.150">
    <property type="entry name" value="Vaccinia Virus protein VP39"/>
    <property type="match status" value="1"/>
</dbReference>
<keyword evidence="4" id="KW-0175">Coiled coil</keyword>
<feature type="region of interest" description="Disordered" evidence="5">
    <location>
        <begin position="78"/>
        <end position="107"/>
    </location>
</feature>
<evidence type="ECO:0000259" key="6">
    <source>
        <dbReference type="Pfam" id="PF00481"/>
    </source>
</evidence>
<dbReference type="InterPro" id="IPR036457">
    <property type="entry name" value="PPM-type-like_dom_sf"/>
</dbReference>
<evidence type="ECO:0000256" key="5">
    <source>
        <dbReference type="SAM" id="MobiDB-lite"/>
    </source>
</evidence>
<dbReference type="InterPro" id="IPR055328">
    <property type="entry name" value="HEI10-like"/>
</dbReference>
<dbReference type="SUPFAM" id="SSF53335">
    <property type="entry name" value="S-adenosyl-L-methionine-dependent methyltransferases"/>
    <property type="match status" value="1"/>
</dbReference>
<dbReference type="GO" id="GO:0004722">
    <property type="term" value="F:protein serine/threonine phosphatase activity"/>
    <property type="evidence" value="ECO:0007669"/>
    <property type="project" value="UniProtKB-EC"/>
</dbReference>
<accession>A0A804QX00</accession>
<name>A0A804QX00_MAIZE</name>
<dbReference type="EnsemblPlants" id="Zm00001eb364990_T002">
    <property type="protein sequence ID" value="Zm00001eb364990_P002"/>
    <property type="gene ID" value="Zm00001eb364990"/>
</dbReference>
<dbReference type="Gene3D" id="2.70.160.11">
    <property type="entry name" value="Hnrnp arginine n-methyltransferase1"/>
    <property type="match status" value="1"/>
</dbReference>
<proteinExistence type="predicted"/>
<sequence length="528" mass="59856">MAKRCQLLEQENENLNRDKHELQEKFAEKSRQKRKLDEMYDQLRNEYESVKCSALQPANNYLARPQPDLFAGMPNVMDGGDHLRQGSVDLPKTPGQRDEGWGPPPRQRHCTSGPFDLSTGSLAHAVAPPDVDLEEKVDVIISEWMGYMLLYESMLPSVLFARDKWLKPRLFIAPITNSERYEGSVDFWHDVYGIKMSALVPLAKKFTSEEPSIETIGGENVISWPAVDLNVAEPMESTRTLPQWKKGNASNKLLCYQSHNAFILEQVRLFLDRQDYVRAQILSRKISTRVFDADPSKEKKNPKEGDNIVQDAPADIPSLLELKRIYYELMIRYYLHNNDYLEIYRCYKAIYDIPAIKEDPTKELLRIWLFQKIEASEVNDPMQSSLLNATLEDKNLSEIPNFRLLLKQLVTMDYGGHPVDSIKAEKHLSDMVNSKSLTVKIDRPMGVVSFRVVQDCNDTLNSWDTNLEQLGVSIGRPRRLDVVQSGCTALSIFKQGGLMVVPNAGDSRVVLGTTSNDGAVTPSSSSSI</sequence>
<dbReference type="EC" id="3.1.3.16" evidence="1"/>
<dbReference type="Gene3D" id="3.60.40.10">
    <property type="entry name" value="PPM-type phosphatase domain"/>
    <property type="match status" value="1"/>
</dbReference>
<feature type="domain" description="PPM-type phosphatase" evidence="6">
    <location>
        <begin position="481"/>
        <end position="519"/>
    </location>
</feature>
<comment type="catalytic activity">
    <reaction evidence="3">
        <text>O-phospho-L-threonyl-[protein] + H2O = L-threonyl-[protein] + phosphate</text>
        <dbReference type="Rhea" id="RHEA:47004"/>
        <dbReference type="Rhea" id="RHEA-COMP:11060"/>
        <dbReference type="Rhea" id="RHEA-COMP:11605"/>
        <dbReference type="ChEBI" id="CHEBI:15377"/>
        <dbReference type="ChEBI" id="CHEBI:30013"/>
        <dbReference type="ChEBI" id="CHEBI:43474"/>
        <dbReference type="ChEBI" id="CHEBI:61977"/>
        <dbReference type="EC" id="3.1.3.16"/>
    </reaction>
</comment>
<evidence type="ECO:0000256" key="3">
    <source>
        <dbReference type="ARBA" id="ARBA00048336"/>
    </source>
</evidence>
<dbReference type="Pfam" id="PF00481">
    <property type="entry name" value="PP2C"/>
    <property type="match status" value="1"/>
</dbReference>
<feature type="coiled-coil region" evidence="4">
    <location>
        <begin position="5"/>
        <end position="53"/>
    </location>
</feature>
<dbReference type="SUPFAM" id="SSF81606">
    <property type="entry name" value="PP2C-like"/>
    <property type="match status" value="1"/>
</dbReference>
<dbReference type="AlphaFoldDB" id="A0A804QX00"/>
<evidence type="ECO:0000256" key="4">
    <source>
        <dbReference type="SAM" id="Coils"/>
    </source>
</evidence>
<dbReference type="InterPro" id="IPR029063">
    <property type="entry name" value="SAM-dependent_MTases_sf"/>
</dbReference>
<reference evidence="8" key="3">
    <citation type="submission" date="2021-05" db="UniProtKB">
        <authorList>
            <consortium name="EnsemblPlants"/>
        </authorList>
    </citation>
    <scope>IDENTIFICATION</scope>
    <source>
        <strain evidence="8">cv. B73</strain>
    </source>
</reference>
<dbReference type="PANTHER" id="PTHR47384:SF2">
    <property type="entry name" value="E3 UBIQUITIN-PROTEIN LIGASE CCNB1IP1 HOMOLOG"/>
    <property type="match status" value="1"/>
</dbReference>
<keyword evidence="9" id="KW-1185">Reference proteome</keyword>
<feature type="domain" description="PSMD12/CSN4-like N-terminal" evidence="7">
    <location>
        <begin position="321"/>
        <end position="359"/>
    </location>
</feature>
<reference evidence="9" key="1">
    <citation type="journal article" date="2009" name="Science">
        <title>The B73 maize genome: complexity, diversity, and dynamics.</title>
        <authorList>
            <person name="Schnable P.S."/>
            <person name="Ware D."/>
            <person name="Fulton R.S."/>
            <person name="Stein J.C."/>
            <person name="Wei F."/>
            <person name="Pasternak S."/>
            <person name="Liang C."/>
            <person name="Zhang J."/>
            <person name="Fulton L."/>
            <person name="Graves T.A."/>
            <person name="Minx P."/>
            <person name="Reily A.D."/>
            <person name="Courtney L."/>
            <person name="Kruchowski S.S."/>
            <person name="Tomlinson C."/>
            <person name="Strong C."/>
            <person name="Delehaunty K."/>
            <person name="Fronick C."/>
            <person name="Courtney B."/>
            <person name="Rock S.M."/>
            <person name="Belter E."/>
            <person name="Du F."/>
            <person name="Kim K."/>
            <person name="Abbott R.M."/>
            <person name="Cotton M."/>
            <person name="Levy A."/>
            <person name="Marchetto P."/>
            <person name="Ochoa K."/>
            <person name="Jackson S.M."/>
            <person name="Gillam B."/>
            <person name="Chen W."/>
            <person name="Yan L."/>
            <person name="Higginbotham J."/>
            <person name="Cardenas M."/>
            <person name="Waligorski J."/>
            <person name="Applebaum E."/>
            <person name="Phelps L."/>
            <person name="Falcone J."/>
            <person name="Kanchi K."/>
            <person name="Thane T."/>
            <person name="Scimone A."/>
            <person name="Thane N."/>
            <person name="Henke J."/>
            <person name="Wang T."/>
            <person name="Ruppert J."/>
            <person name="Shah N."/>
            <person name="Rotter K."/>
            <person name="Hodges J."/>
            <person name="Ingenthron E."/>
            <person name="Cordes M."/>
            <person name="Kohlberg S."/>
            <person name="Sgro J."/>
            <person name="Delgado B."/>
            <person name="Mead K."/>
            <person name="Chinwalla A."/>
            <person name="Leonard S."/>
            <person name="Crouse K."/>
            <person name="Collura K."/>
            <person name="Kudrna D."/>
            <person name="Currie J."/>
            <person name="He R."/>
            <person name="Angelova A."/>
            <person name="Rajasekar S."/>
            <person name="Mueller T."/>
            <person name="Lomeli R."/>
            <person name="Scara G."/>
            <person name="Ko A."/>
            <person name="Delaney K."/>
            <person name="Wissotski M."/>
            <person name="Lopez G."/>
            <person name="Campos D."/>
            <person name="Braidotti M."/>
            <person name="Ashley E."/>
            <person name="Golser W."/>
            <person name="Kim H."/>
            <person name="Lee S."/>
            <person name="Lin J."/>
            <person name="Dujmic Z."/>
            <person name="Kim W."/>
            <person name="Talag J."/>
            <person name="Zuccolo A."/>
            <person name="Fan C."/>
            <person name="Sebastian A."/>
            <person name="Kramer M."/>
            <person name="Spiegel L."/>
            <person name="Nascimento L."/>
            <person name="Zutavern T."/>
            <person name="Miller B."/>
            <person name="Ambroise C."/>
            <person name="Muller S."/>
            <person name="Spooner W."/>
            <person name="Narechania A."/>
            <person name="Ren L."/>
            <person name="Wei S."/>
            <person name="Kumari S."/>
            <person name="Faga B."/>
            <person name="Levy M.J."/>
            <person name="McMahan L."/>
            <person name="Van Buren P."/>
            <person name="Vaughn M.W."/>
            <person name="Ying K."/>
            <person name="Yeh C.-T."/>
            <person name="Emrich S.J."/>
            <person name="Jia Y."/>
            <person name="Kalyanaraman A."/>
            <person name="Hsia A.-P."/>
            <person name="Barbazuk W.B."/>
            <person name="Baucom R.S."/>
            <person name="Brutnell T.P."/>
            <person name="Carpita N.C."/>
            <person name="Chaparro C."/>
            <person name="Chia J.-M."/>
            <person name="Deragon J.-M."/>
            <person name="Estill J.C."/>
            <person name="Fu Y."/>
            <person name="Jeddeloh J.A."/>
            <person name="Han Y."/>
            <person name="Lee H."/>
            <person name="Li P."/>
            <person name="Lisch D.R."/>
            <person name="Liu S."/>
            <person name="Liu Z."/>
            <person name="Nagel D.H."/>
            <person name="McCann M.C."/>
            <person name="SanMiguel P."/>
            <person name="Myers A.M."/>
            <person name="Nettleton D."/>
            <person name="Nguyen J."/>
            <person name="Penning B.W."/>
            <person name="Ponnala L."/>
            <person name="Schneider K.L."/>
            <person name="Schwartz D.C."/>
            <person name="Sharma A."/>
            <person name="Soderlund C."/>
            <person name="Springer N.M."/>
            <person name="Sun Q."/>
            <person name="Wang H."/>
            <person name="Waterman M."/>
            <person name="Westerman R."/>
            <person name="Wolfgruber T.K."/>
            <person name="Yang L."/>
            <person name="Yu Y."/>
            <person name="Zhang L."/>
            <person name="Zhou S."/>
            <person name="Zhu Q."/>
            <person name="Bennetzen J.L."/>
            <person name="Dawe R.K."/>
            <person name="Jiang J."/>
            <person name="Jiang N."/>
            <person name="Presting G.G."/>
            <person name="Wessler S.R."/>
            <person name="Aluru S."/>
            <person name="Martienssen R.A."/>
            <person name="Clifton S.W."/>
            <person name="McCombie W.R."/>
            <person name="Wing R.A."/>
            <person name="Wilson R.K."/>
        </authorList>
    </citation>
    <scope>NUCLEOTIDE SEQUENCE [LARGE SCALE GENOMIC DNA]</scope>
    <source>
        <strain evidence="9">cv. B73</strain>
    </source>
</reference>
<dbReference type="GO" id="GO:0051026">
    <property type="term" value="P:chiasma assembly"/>
    <property type="evidence" value="ECO:0000318"/>
    <property type="project" value="GO_Central"/>
</dbReference>
<dbReference type="InParanoid" id="A0A804QX00"/>
<evidence type="ECO:0000313" key="8">
    <source>
        <dbReference type="EnsemblPlants" id="Zm00001eb364990_P002"/>
    </source>
</evidence>
<evidence type="ECO:0000256" key="1">
    <source>
        <dbReference type="ARBA" id="ARBA00013081"/>
    </source>
</evidence>
<dbReference type="Gramene" id="Zm00001eb364990_T002">
    <property type="protein sequence ID" value="Zm00001eb364990_P002"/>
    <property type="gene ID" value="Zm00001eb364990"/>
</dbReference>
<dbReference type="Pfam" id="PF22241">
    <property type="entry name" value="PSMD12-CSN4_N"/>
    <property type="match status" value="2"/>
</dbReference>
<organism evidence="8 9">
    <name type="scientific">Zea mays</name>
    <name type="common">Maize</name>
    <dbReference type="NCBI Taxonomy" id="4577"/>
    <lineage>
        <taxon>Eukaryota</taxon>
        <taxon>Viridiplantae</taxon>
        <taxon>Streptophyta</taxon>
        <taxon>Embryophyta</taxon>
        <taxon>Tracheophyta</taxon>
        <taxon>Spermatophyta</taxon>
        <taxon>Magnoliopsida</taxon>
        <taxon>Liliopsida</taxon>
        <taxon>Poales</taxon>
        <taxon>Poaceae</taxon>
        <taxon>PACMAD clade</taxon>
        <taxon>Panicoideae</taxon>
        <taxon>Andropogonodae</taxon>
        <taxon>Andropogoneae</taxon>
        <taxon>Tripsacinae</taxon>
        <taxon>Zea</taxon>
    </lineage>
</organism>
<feature type="domain" description="PSMD12/CSN4-like N-terminal" evidence="7">
    <location>
        <begin position="261"/>
        <end position="297"/>
    </location>
</feature>